<accession>A0A9P8TCI4</accession>
<protein>
    <submittedName>
        <fullName evidence="2">Uncharacterized protein</fullName>
    </submittedName>
</protein>
<feature type="region of interest" description="Disordered" evidence="1">
    <location>
        <begin position="1"/>
        <end position="23"/>
    </location>
</feature>
<comment type="caution">
    <text evidence="2">The sequence shown here is derived from an EMBL/GenBank/DDBJ whole genome shotgun (WGS) entry which is preliminary data.</text>
</comment>
<reference evidence="2" key="2">
    <citation type="submission" date="2021-01" db="EMBL/GenBank/DDBJ databases">
        <authorList>
            <person name="Schikora-Tamarit M.A."/>
        </authorList>
    </citation>
    <scope>NUCLEOTIDE SEQUENCE</scope>
    <source>
        <strain evidence="2">CBS2887</strain>
    </source>
</reference>
<evidence type="ECO:0000256" key="1">
    <source>
        <dbReference type="SAM" id="MobiDB-lite"/>
    </source>
</evidence>
<dbReference type="EMBL" id="JAEUBG010005602">
    <property type="protein sequence ID" value="KAH3673714.1"/>
    <property type="molecule type" value="Genomic_DNA"/>
</dbReference>
<evidence type="ECO:0000313" key="2">
    <source>
        <dbReference type="EMBL" id="KAH3673714.1"/>
    </source>
</evidence>
<proteinExistence type="predicted"/>
<gene>
    <name evidence="2" type="ORF">WICPIJ_009696</name>
</gene>
<evidence type="ECO:0000313" key="3">
    <source>
        <dbReference type="Proteomes" id="UP000774326"/>
    </source>
</evidence>
<dbReference type="Proteomes" id="UP000774326">
    <property type="component" value="Unassembled WGS sequence"/>
</dbReference>
<reference evidence="2" key="1">
    <citation type="journal article" date="2021" name="Open Biol.">
        <title>Shared evolutionary footprints suggest mitochondrial oxidative damage underlies multiple complex I losses in fungi.</title>
        <authorList>
            <person name="Schikora-Tamarit M.A."/>
            <person name="Marcet-Houben M."/>
            <person name="Nosek J."/>
            <person name="Gabaldon T."/>
        </authorList>
    </citation>
    <scope>NUCLEOTIDE SEQUENCE</scope>
    <source>
        <strain evidence="2">CBS2887</strain>
    </source>
</reference>
<dbReference type="AlphaFoldDB" id="A0A9P8TCI4"/>
<name>A0A9P8TCI4_WICPI</name>
<organism evidence="2 3">
    <name type="scientific">Wickerhamomyces pijperi</name>
    <name type="common">Yeast</name>
    <name type="synonym">Pichia pijperi</name>
    <dbReference type="NCBI Taxonomy" id="599730"/>
    <lineage>
        <taxon>Eukaryota</taxon>
        <taxon>Fungi</taxon>
        <taxon>Dikarya</taxon>
        <taxon>Ascomycota</taxon>
        <taxon>Saccharomycotina</taxon>
        <taxon>Saccharomycetes</taxon>
        <taxon>Phaffomycetales</taxon>
        <taxon>Wickerhamomycetaceae</taxon>
        <taxon>Wickerhamomyces</taxon>
    </lineage>
</organism>
<sequence>MSDQSSTSTSISSSASTSWLGSTFKWSPSRTMVMVSFSLIWPFKINTASLFKISLWIKWFNGLAPKSGVQPFLAKKSTAS</sequence>
<keyword evidence="3" id="KW-1185">Reference proteome</keyword>